<dbReference type="InterPro" id="IPR041186">
    <property type="entry name" value="DUF3823_C"/>
</dbReference>
<feature type="domain" description="DUF3823" evidence="2">
    <location>
        <begin position="32"/>
        <end position="124"/>
    </location>
</feature>
<dbReference type="RefSeq" id="WP_067753735.1">
    <property type="nucleotide sequence ID" value="NZ_CP015772.1"/>
</dbReference>
<organism evidence="4 5">
    <name type="scientific">Niabella ginsenosidivorans</name>
    <dbReference type="NCBI Taxonomy" id="1176587"/>
    <lineage>
        <taxon>Bacteria</taxon>
        <taxon>Pseudomonadati</taxon>
        <taxon>Bacteroidota</taxon>
        <taxon>Chitinophagia</taxon>
        <taxon>Chitinophagales</taxon>
        <taxon>Chitinophagaceae</taxon>
        <taxon>Niabella</taxon>
    </lineage>
</organism>
<sequence>MKKLIVYLAACSLFICVLISCKKDNYDPPKIQLTGQLLYNGDSVYVEYGQVSFQLHQHGYSTPAPIEETFNQNGTLSMLLFPGDYKLVIPDGQGPFLWKHTAAGTPDTLDVDLTQNTSIEIPVTPYYMIRNLQITNNGSSVTAHFALEKIITGENARDVDAVALYINKTQFVSQTDDGKIAGASETAIADPGNIALSVAIPSITPAQNYVFARVGVKISGVEDMLYSKVVKINF</sequence>
<evidence type="ECO:0000259" key="3">
    <source>
        <dbReference type="Pfam" id="PF18003"/>
    </source>
</evidence>
<evidence type="ECO:0000256" key="1">
    <source>
        <dbReference type="SAM" id="SignalP"/>
    </source>
</evidence>
<dbReference type="STRING" id="1176587.A8C56_06870"/>
<dbReference type="OrthoDB" id="1433240at2"/>
<accession>A0A1A9HZC8</accession>
<dbReference type="Proteomes" id="UP000077667">
    <property type="component" value="Chromosome"/>
</dbReference>
<proteinExistence type="predicted"/>
<dbReference type="Pfam" id="PF18003">
    <property type="entry name" value="DUF3823_C"/>
    <property type="match status" value="1"/>
</dbReference>
<dbReference type="KEGG" id="nia:A8C56_06870"/>
<dbReference type="Pfam" id="PF12866">
    <property type="entry name" value="DUF3823"/>
    <property type="match status" value="1"/>
</dbReference>
<feature type="chain" id="PRO_5008389632" description="DUF3823 domain-containing protein" evidence="1">
    <location>
        <begin position="23"/>
        <end position="234"/>
    </location>
</feature>
<dbReference type="EMBL" id="CP015772">
    <property type="protein sequence ID" value="ANH80736.1"/>
    <property type="molecule type" value="Genomic_DNA"/>
</dbReference>
<reference evidence="4 5" key="1">
    <citation type="submission" date="2016-05" db="EMBL/GenBank/DDBJ databases">
        <title>Niabella ginsenosidivorans BS26 whole genome sequencing.</title>
        <authorList>
            <person name="Im W.T."/>
            <person name="Siddiqi M.Z."/>
        </authorList>
    </citation>
    <scope>NUCLEOTIDE SEQUENCE [LARGE SCALE GENOMIC DNA]</scope>
    <source>
        <strain evidence="4 5">BS26</strain>
    </source>
</reference>
<keyword evidence="5" id="KW-1185">Reference proteome</keyword>
<dbReference type="PROSITE" id="PS51257">
    <property type="entry name" value="PROKAR_LIPOPROTEIN"/>
    <property type="match status" value="1"/>
</dbReference>
<dbReference type="Gene3D" id="2.60.40.1120">
    <property type="entry name" value="Carboxypeptidase-like, regulatory domain"/>
    <property type="match status" value="1"/>
</dbReference>
<name>A0A1A9HZC8_9BACT</name>
<dbReference type="Gene3D" id="2.60.40.2060">
    <property type="match status" value="1"/>
</dbReference>
<dbReference type="InterPro" id="IPR024278">
    <property type="entry name" value="DUF3823_N"/>
</dbReference>
<feature type="signal peptide" evidence="1">
    <location>
        <begin position="1"/>
        <end position="22"/>
    </location>
</feature>
<evidence type="ECO:0000313" key="5">
    <source>
        <dbReference type="Proteomes" id="UP000077667"/>
    </source>
</evidence>
<protein>
    <recommendedName>
        <fullName evidence="6">DUF3823 domain-containing protein</fullName>
    </recommendedName>
</protein>
<keyword evidence="1" id="KW-0732">Signal</keyword>
<dbReference type="AlphaFoldDB" id="A0A1A9HZC8"/>
<gene>
    <name evidence="4" type="ORF">A8C56_06870</name>
</gene>
<feature type="domain" description="DUF3823" evidence="3">
    <location>
        <begin position="127"/>
        <end position="231"/>
    </location>
</feature>
<evidence type="ECO:0008006" key="6">
    <source>
        <dbReference type="Google" id="ProtNLM"/>
    </source>
</evidence>
<evidence type="ECO:0000313" key="4">
    <source>
        <dbReference type="EMBL" id="ANH80736.1"/>
    </source>
</evidence>
<evidence type="ECO:0000259" key="2">
    <source>
        <dbReference type="Pfam" id="PF12866"/>
    </source>
</evidence>